<reference evidence="12" key="1">
    <citation type="submission" date="2022-11" db="UniProtKB">
        <authorList>
            <consortium name="WormBaseParasite"/>
        </authorList>
    </citation>
    <scope>IDENTIFICATION</scope>
</reference>
<dbReference type="InterPro" id="IPR036895">
    <property type="entry name" value="Uracil-DNA_glycosylase-like_sf"/>
</dbReference>
<dbReference type="InterPro" id="IPR002043">
    <property type="entry name" value="UDG_fam1"/>
</dbReference>
<dbReference type="Proteomes" id="UP000887569">
    <property type="component" value="Unplaced"/>
</dbReference>
<dbReference type="InterPro" id="IPR005122">
    <property type="entry name" value="Uracil-DNA_glycosylase-like"/>
</dbReference>
<evidence type="ECO:0000256" key="5">
    <source>
        <dbReference type="ARBA" id="ARBA00022801"/>
    </source>
</evidence>
<dbReference type="HAMAP" id="MF_00148">
    <property type="entry name" value="UDG"/>
    <property type="match status" value="1"/>
</dbReference>
<keyword evidence="7" id="KW-0496">Mitochondrion</keyword>
<comment type="similarity">
    <text evidence="2 7 9">Belongs to the uracil-DNA glycosylase (UDG) superfamily. UNG family.</text>
</comment>
<dbReference type="Pfam" id="PF03167">
    <property type="entry name" value="UDG"/>
    <property type="match status" value="1"/>
</dbReference>
<evidence type="ECO:0000313" key="12">
    <source>
        <dbReference type="WBParaSite" id="PgR025_g004_t01"/>
    </source>
</evidence>
<dbReference type="WBParaSite" id="PgR025_g004_t01">
    <property type="protein sequence ID" value="PgR025_g004_t01"/>
    <property type="gene ID" value="PgR025_g004"/>
</dbReference>
<sequence length="340" mass="38052">NICVIIELYLQEVIDPHRPQRIPQMSTGVKIPEMFRKAVAIAEAKKESTTRVSLYEVAKNSASIPSCADAKKMCANENQVELRKPEIIDRKSVKTTVPGNLSLPVVPTVQGSIDHLKSLIMDAGWKRALDFELRKEYMHKIVRFLESQREKGVKVFPPRELIFNAFNLTPLSQIRVVIIGQDPYHDDNQAHGLCFSVSKGVRPPPSLINIYKELKTDIPNFVAPNHGCLESWARQGVFMLNATLTVEAHKANSHSGIGWQTFTDEVIRIISRERKGVVFLLWGGFAQKKAALVDHKKHIVIKAAHPSPLSARLFLGCHCFSKTNDALVKLGKPAIDWGSL</sequence>
<evidence type="ECO:0000256" key="8">
    <source>
        <dbReference type="PROSITE-ProRule" id="PRU10072"/>
    </source>
</evidence>
<keyword evidence="4 7" id="KW-0227">DNA damage</keyword>
<dbReference type="GO" id="GO:0097510">
    <property type="term" value="P:base-excision repair, AP site formation via deaminated base removal"/>
    <property type="evidence" value="ECO:0007669"/>
    <property type="project" value="TreeGrafter"/>
</dbReference>
<dbReference type="InterPro" id="IPR018085">
    <property type="entry name" value="Ura-DNA_Glyclase_AS"/>
</dbReference>
<evidence type="ECO:0000256" key="7">
    <source>
        <dbReference type="HAMAP-Rule" id="MF_03166"/>
    </source>
</evidence>
<dbReference type="PANTHER" id="PTHR11264:SF7">
    <property type="entry name" value="URACIL-DNA GLYCOSYLASE"/>
    <property type="match status" value="1"/>
</dbReference>
<evidence type="ECO:0000259" key="10">
    <source>
        <dbReference type="SMART" id="SM00986"/>
    </source>
</evidence>
<dbReference type="PANTHER" id="PTHR11264">
    <property type="entry name" value="URACIL-DNA GLYCOSYLASE"/>
    <property type="match status" value="1"/>
</dbReference>
<comment type="function">
    <text evidence="7 9">Excises uracil residues from the DNA which can arise as a result of misincorporation of dUMP residues by DNA polymerase or due to deamination of cytosine.</text>
</comment>
<dbReference type="NCBIfam" id="NF003588">
    <property type="entry name" value="PRK05254.1-1"/>
    <property type="match status" value="1"/>
</dbReference>
<accession>A0A915B2S3</accession>
<feature type="domain" description="Uracil-DNA glycosylase-like" evidence="10">
    <location>
        <begin position="167"/>
        <end position="327"/>
    </location>
</feature>
<keyword evidence="6 7" id="KW-0234">DNA repair</keyword>
<evidence type="ECO:0000256" key="6">
    <source>
        <dbReference type="ARBA" id="ARBA00023204"/>
    </source>
</evidence>
<keyword evidence="7" id="KW-0539">Nucleus</keyword>
<evidence type="ECO:0000256" key="9">
    <source>
        <dbReference type="RuleBase" id="RU003780"/>
    </source>
</evidence>
<keyword evidence="11" id="KW-1185">Reference proteome</keyword>
<dbReference type="Gene3D" id="3.40.470.10">
    <property type="entry name" value="Uracil-DNA glycosylase-like domain"/>
    <property type="match status" value="1"/>
</dbReference>
<proteinExistence type="inferred from homology"/>
<organism evidence="11 12">
    <name type="scientific">Parascaris univalens</name>
    <name type="common">Nematode worm</name>
    <dbReference type="NCBI Taxonomy" id="6257"/>
    <lineage>
        <taxon>Eukaryota</taxon>
        <taxon>Metazoa</taxon>
        <taxon>Ecdysozoa</taxon>
        <taxon>Nematoda</taxon>
        <taxon>Chromadorea</taxon>
        <taxon>Rhabditida</taxon>
        <taxon>Spirurina</taxon>
        <taxon>Ascaridomorpha</taxon>
        <taxon>Ascaridoidea</taxon>
        <taxon>Ascarididae</taxon>
        <taxon>Parascaris</taxon>
    </lineage>
</organism>
<feature type="active site" description="Proton acceptor" evidence="7 8">
    <location>
        <position position="182"/>
    </location>
</feature>
<dbReference type="GO" id="GO:0005739">
    <property type="term" value="C:mitochondrion"/>
    <property type="evidence" value="ECO:0007669"/>
    <property type="project" value="UniProtKB-SubCell"/>
</dbReference>
<dbReference type="FunFam" id="3.40.470.10:FF:000001">
    <property type="entry name" value="Uracil-DNA glycosylase"/>
    <property type="match status" value="1"/>
</dbReference>
<dbReference type="NCBIfam" id="NF003589">
    <property type="entry name" value="PRK05254.1-2"/>
    <property type="match status" value="1"/>
</dbReference>
<protein>
    <recommendedName>
        <fullName evidence="3 7">Uracil-DNA glycosylase</fullName>
        <shortName evidence="7">UDG</shortName>
        <ecNumber evidence="3 7">3.2.2.27</ecNumber>
    </recommendedName>
</protein>
<dbReference type="PROSITE" id="PS00130">
    <property type="entry name" value="U_DNA_GLYCOSYLASE"/>
    <property type="match status" value="1"/>
</dbReference>
<dbReference type="SMART" id="SM00986">
    <property type="entry name" value="UDG"/>
    <property type="match status" value="1"/>
</dbReference>
<dbReference type="NCBIfam" id="NF003591">
    <property type="entry name" value="PRK05254.1-4"/>
    <property type="match status" value="1"/>
</dbReference>
<evidence type="ECO:0000256" key="1">
    <source>
        <dbReference type="ARBA" id="ARBA00001400"/>
    </source>
</evidence>
<dbReference type="SUPFAM" id="SSF52141">
    <property type="entry name" value="Uracil-DNA glycosylase-like"/>
    <property type="match status" value="1"/>
</dbReference>
<name>A0A915B2S3_PARUN</name>
<evidence type="ECO:0000256" key="3">
    <source>
        <dbReference type="ARBA" id="ARBA00012030"/>
    </source>
</evidence>
<dbReference type="GO" id="GO:0005634">
    <property type="term" value="C:nucleus"/>
    <property type="evidence" value="ECO:0007669"/>
    <property type="project" value="UniProtKB-SubCell"/>
</dbReference>
<keyword evidence="5 7" id="KW-0378">Hydrolase</keyword>
<dbReference type="EC" id="3.2.2.27" evidence="3 7"/>
<dbReference type="NCBIfam" id="TIGR00628">
    <property type="entry name" value="ung"/>
    <property type="match status" value="1"/>
</dbReference>
<evidence type="ECO:0000256" key="2">
    <source>
        <dbReference type="ARBA" id="ARBA00008184"/>
    </source>
</evidence>
<comment type="catalytic activity">
    <reaction evidence="1 7 9">
        <text>Hydrolyzes single-stranded DNA or mismatched double-stranded DNA and polynucleotides, releasing free uracil.</text>
        <dbReference type="EC" id="3.2.2.27"/>
    </reaction>
</comment>
<dbReference type="SMART" id="SM00987">
    <property type="entry name" value="UreE_C"/>
    <property type="match status" value="1"/>
</dbReference>
<dbReference type="GO" id="GO:0004844">
    <property type="term" value="F:uracil DNA N-glycosylase activity"/>
    <property type="evidence" value="ECO:0007669"/>
    <property type="project" value="UniProtKB-UniRule"/>
</dbReference>
<evidence type="ECO:0000313" key="11">
    <source>
        <dbReference type="Proteomes" id="UP000887569"/>
    </source>
</evidence>
<evidence type="ECO:0000256" key="4">
    <source>
        <dbReference type="ARBA" id="ARBA00022763"/>
    </source>
</evidence>
<dbReference type="NCBIfam" id="NF003592">
    <property type="entry name" value="PRK05254.1-5"/>
    <property type="match status" value="1"/>
</dbReference>
<dbReference type="CDD" id="cd10027">
    <property type="entry name" value="UDG-F1-like"/>
    <property type="match status" value="1"/>
</dbReference>
<comment type="subcellular location">
    <subcellularLocation>
        <location evidence="7">Mitochondrion</location>
    </subcellularLocation>
    <subcellularLocation>
        <location evidence="7">Nucleus</location>
    </subcellularLocation>
</comment>
<dbReference type="AlphaFoldDB" id="A0A915B2S3"/>